<dbReference type="STRING" id="7070.A0A139WKE1"/>
<dbReference type="AlphaFoldDB" id="A0A139WKE1"/>
<organism evidence="2 3">
    <name type="scientific">Tribolium castaneum</name>
    <name type="common">Red flour beetle</name>
    <dbReference type="NCBI Taxonomy" id="7070"/>
    <lineage>
        <taxon>Eukaryota</taxon>
        <taxon>Metazoa</taxon>
        <taxon>Ecdysozoa</taxon>
        <taxon>Arthropoda</taxon>
        <taxon>Hexapoda</taxon>
        <taxon>Insecta</taxon>
        <taxon>Pterygota</taxon>
        <taxon>Neoptera</taxon>
        <taxon>Endopterygota</taxon>
        <taxon>Coleoptera</taxon>
        <taxon>Polyphaga</taxon>
        <taxon>Cucujiformia</taxon>
        <taxon>Tenebrionidae</taxon>
        <taxon>Tenebrionidae incertae sedis</taxon>
        <taxon>Tribolium</taxon>
    </lineage>
</organism>
<dbReference type="KEGG" id="tca:107397703"/>
<feature type="transmembrane region" description="Helical" evidence="1">
    <location>
        <begin position="12"/>
        <end position="36"/>
    </location>
</feature>
<keyword evidence="1" id="KW-1133">Transmembrane helix</keyword>
<accession>A0A139WKE1</accession>
<dbReference type="Proteomes" id="UP000007266">
    <property type="component" value="Linkage group 3"/>
</dbReference>
<evidence type="ECO:0000313" key="2">
    <source>
        <dbReference type="EMBL" id="KYB28265.1"/>
    </source>
</evidence>
<reference evidence="2 3" key="2">
    <citation type="journal article" date="2010" name="Nucleic Acids Res.">
        <title>BeetleBase in 2010: revisions to provide comprehensive genomic information for Tribolium castaneum.</title>
        <authorList>
            <person name="Kim H.S."/>
            <person name="Murphy T."/>
            <person name="Xia J."/>
            <person name="Caragea D."/>
            <person name="Park Y."/>
            <person name="Beeman R.W."/>
            <person name="Lorenzen M.D."/>
            <person name="Butcher S."/>
            <person name="Manak J.R."/>
            <person name="Brown S.J."/>
        </authorList>
    </citation>
    <scope>GENOME REANNOTATION</scope>
    <source>
        <strain evidence="2 3">Georgia GA2</strain>
    </source>
</reference>
<evidence type="ECO:0000256" key="1">
    <source>
        <dbReference type="SAM" id="Phobius"/>
    </source>
</evidence>
<reference evidence="2 3" key="1">
    <citation type="journal article" date="2008" name="Nature">
        <title>The genome of the model beetle and pest Tribolium castaneum.</title>
        <authorList>
            <consortium name="Tribolium Genome Sequencing Consortium"/>
            <person name="Richards S."/>
            <person name="Gibbs R.A."/>
            <person name="Weinstock G.M."/>
            <person name="Brown S.J."/>
            <person name="Denell R."/>
            <person name="Beeman R.W."/>
            <person name="Gibbs R."/>
            <person name="Beeman R.W."/>
            <person name="Brown S.J."/>
            <person name="Bucher G."/>
            <person name="Friedrich M."/>
            <person name="Grimmelikhuijzen C.J."/>
            <person name="Klingler M."/>
            <person name="Lorenzen M."/>
            <person name="Richards S."/>
            <person name="Roth S."/>
            <person name="Schroder R."/>
            <person name="Tautz D."/>
            <person name="Zdobnov E.M."/>
            <person name="Muzny D."/>
            <person name="Gibbs R.A."/>
            <person name="Weinstock G.M."/>
            <person name="Attaway T."/>
            <person name="Bell S."/>
            <person name="Buhay C.J."/>
            <person name="Chandrabose M.N."/>
            <person name="Chavez D."/>
            <person name="Clerk-Blankenburg K.P."/>
            <person name="Cree A."/>
            <person name="Dao M."/>
            <person name="Davis C."/>
            <person name="Chacko J."/>
            <person name="Dinh H."/>
            <person name="Dugan-Rocha S."/>
            <person name="Fowler G."/>
            <person name="Garner T.T."/>
            <person name="Garnes J."/>
            <person name="Gnirke A."/>
            <person name="Hawes A."/>
            <person name="Hernandez J."/>
            <person name="Hines S."/>
            <person name="Holder M."/>
            <person name="Hume J."/>
            <person name="Jhangiani S.N."/>
            <person name="Joshi V."/>
            <person name="Khan Z.M."/>
            <person name="Jackson L."/>
            <person name="Kovar C."/>
            <person name="Kowis A."/>
            <person name="Lee S."/>
            <person name="Lewis L.R."/>
            <person name="Margolis J."/>
            <person name="Morgan M."/>
            <person name="Nazareth L.V."/>
            <person name="Nguyen N."/>
            <person name="Okwuonu G."/>
            <person name="Parker D."/>
            <person name="Richards S."/>
            <person name="Ruiz S.J."/>
            <person name="Santibanez J."/>
            <person name="Savard J."/>
            <person name="Scherer S.E."/>
            <person name="Schneider B."/>
            <person name="Sodergren E."/>
            <person name="Tautz D."/>
            <person name="Vattahil S."/>
            <person name="Villasana D."/>
            <person name="White C.S."/>
            <person name="Wright R."/>
            <person name="Park Y."/>
            <person name="Beeman R.W."/>
            <person name="Lord J."/>
            <person name="Oppert B."/>
            <person name="Lorenzen M."/>
            <person name="Brown S."/>
            <person name="Wang L."/>
            <person name="Savard J."/>
            <person name="Tautz D."/>
            <person name="Richards S."/>
            <person name="Weinstock G."/>
            <person name="Gibbs R.A."/>
            <person name="Liu Y."/>
            <person name="Worley K."/>
            <person name="Weinstock G."/>
            <person name="Elsik C.G."/>
            <person name="Reese J.T."/>
            <person name="Elhaik E."/>
            <person name="Landan G."/>
            <person name="Graur D."/>
            <person name="Arensburger P."/>
            <person name="Atkinson P."/>
            <person name="Beeman R.W."/>
            <person name="Beidler J."/>
            <person name="Brown S.J."/>
            <person name="Demuth J.P."/>
            <person name="Drury D.W."/>
            <person name="Du Y.Z."/>
            <person name="Fujiwara H."/>
            <person name="Lorenzen M."/>
            <person name="Maselli V."/>
            <person name="Osanai M."/>
            <person name="Park Y."/>
            <person name="Robertson H.M."/>
            <person name="Tu Z."/>
            <person name="Wang J.J."/>
            <person name="Wang S."/>
            <person name="Richards S."/>
            <person name="Song H."/>
            <person name="Zhang L."/>
            <person name="Sodergren E."/>
            <person name="Werner D."/>
            <person name="Stanke M."/>
            <person name="Morgenstern B."/>
            <person name="Solovyev V."/>
            <person name="Kosarev P."/>
            <person name="Brown G."/>
            <person name="Chen H.C."/>
            <person name="Ermolaeva O."/>
            <person name="Hlavina W."/>
            <person name="Kapustin Y."/>
            <person name="Kiryutin B."/>
            <person name="Kitts P."/>
            <person name="Maglott D."/>
            <person name="Pruitt K."/>
            <person name="Sapojnikov V."/>
            <person name="Souvorov A."/>
            <person name="Mackey A.J."/>
            <person name="Waterhouse R.M."/>
            <person name="Wyder S."/>
            <person name="Zdobnov E.M."/>
            <person name="Zdobnov E.M."/>
            <person name="Wyder S."/>
            <person name="Kriventseva E.V."/>
            <person name="Kadowaki T."/>
            <person name="Bork P."/>
            <person name="Aranda M."/>
            <person name="Bao R."/>
            <person name="Beermann A."/>
            <person name="Berns N."/>
            <person name="Bolognesi R."/>
            <person name="Bonneton F."/>
            <person name="Bopp D."/>
            <person name="Brown S.J."/>
            <person name="Bucher G."/>
            <person name="Butts T."/>
            <person name="Chaumot A."/>
            <person name="Denell R.E."/>
            <person name="Ferrier D.E."/>
            <person name="Friedrich M."/>
            <person name="Gordon C.M."/>
            <person name="Jindra M."/>
            <person name="Klingler M."/>
            <person name="Lan Q."/>
            <person name="Lattorff H.M."/>
            <person name="Laudet V."/>
            <person name="von Levetsow C."/>
            <person name="Liu Z."/>
            <person name="Lutz R."/>
            <person name="Lynch J.A."/>
            <person name="da Fonseca R.N."/>
            <person name="Posnien N."/>
            <person name="Reuter R."/>
            <person name="Roth S."/>
            <person name="Savard J."/>
            <person name="Schinko J.B."/>
            <person name="Schmitt C."/>
            <person name="Schoppmeier M."/>
            <person name="Schroder R."/>
            <person name="Shippy T.D."/>
            <person name="Simonnet F."/>
            <person name="Marques-Souza H."/>
            <person name="Tautz D."/>
            <person name="Tomoyasu Y."/>
            <person name="Trauner J."/>
            <person name="Van der Zee M."/>
            <person name="Vervoort M."/>
            <person name="Wittkopp N."/>
            <person name="Wimmer E.A."/>
            <person name="Yang X."/>
            <person name="Jones A.K."/>
            <person name="Sattelle D.B."/>
            <person name="Ebert P.R."/>
            <person name="Nelson D."/>
            <person name="Scott J.G."/>
            <person name="Beeman R.W."/>
            <person name="Muthukrishnan S."/>
            <person name="Kramer K.J."/>
            <person name="Arakane Y."/>
            <person name="Beeman R.W."/>
            <person name="Zhu Q."/>
            <person name="Hogenkamp D."/>
            <person name="Dixit R."/>
            <person name="Oppert B."/>
            <person name="Jiang H."/>
            <person name="Zou Z."/>
            <person name="Marshall J."/>
            <person name="Elpidina E."/>
            <person name="Vinokurov K."/>
            <person name="Oppert C."/>
            <person name="Zou Z."/>
            <person name="Evans J."/>
            <person name="Lu Z."/>
            <person name="Zhao P."/>
            <person name="Sumathipala N."/>
            <person name="Altincicek B."/>
            <person name="Vilcinskas A."/>
            <person name="Williams M."/>
            <person name="Hultmark D."/>
            <person name="Hetru C."/>
            <person name="Jiang H."/>
            <person name="Grimmelikhuijzen C.J."/>
            <person name="Hauser F."/>
            <person name="Cazzamali G."/>
            <person name="Williamson M."/>
            <person name="Park Y."/>
            <person name="Li B."/>
            <person name="Tanaka Y."/>
            <person name="Predel R."/>
            <person name="Neupert S."/>
            <person name="Schachtner J."/>
            <person name="Verleyen P."/>
            <person name="Raible F."/>
            <person name="Bork P."/>
            <person name="Friedrich M."/>
            <person name="Walden K.K."/>
            <person name="Robertson H.M."/>
            <person name="Angeli S."/>
            <person name="Foret S."/>
            <person name="Bucher G."/>
            <person name="Schuetz S."/>
            <person name="Maleszka R."/>
            <person name="Wimmer E.A."/>
            <person name="Beeman R.W."/>
            <person name="Lorenzen M."/>
            <person name="Tomoyasu Y."/>
            <person name="Miller S.C."/>
            <person name="Grossmann D."/>
            <person name="Bucher G."/>
        </authorList>
    </citation>
    <scope>NUCLEOTIDE SEQUENCE [LARGE SCALE GENOMIC DNA]</scope>
    <source>
        <strain evidence="2 3">Georgia GA2</strain>
    </source>
</reference>
<evidence type="ECO:0000313" key="3">
    <source>
        <dbReference type="Proteomes" id="UP000007266"/>
    </source>
</evidence>
<protein>
    <submittedName>
        <fullName evidence="2">Uncharacterized protein</fullName>
    </submittedName>
</protein>
<feature type="transmembrane region" description="Helical" evidence="1">
    <location>
        <begin position="114"/>
        <end position="132"/>
    </location>
</feature>
<feature type="transmembrane region" description="Helical" evidence="1">
    <location>
        <begin position="78"/>
        <end position="102"/>
    </location>
</feature>
<dbReference type="FunCoup" id="A0A139WKE1">
    <property type="interactions" value="2"/>
</dbReference>
<name>A0A139WKE1_TRICA</name>
<keyword evidence="3" id="KW-1185">Reference proteome</keyword>
<dbReference type="EMBL" id="KQ971334">
    <property type="protein sequence ID" value="KYB28265.1"/>
    <property type="molecule type" value="Genomic_DNA"/>
</dbReference>
<dbReference type="OrthoDB" id="10264154at2759"/>
<feature type="transmembrane region" description="Helical" evidence="1">
    <location>
        <begin position="152"/>
        <end position="183"/>
    </location>
</feature>
<dbReference type="InParanoid" id="A0A139WKE1"/>
<gene>
    <name evidence="2" type="primary">AUGUSTUS-3.0.2_31072</name>
    <name evidence="2" type="ORF">TcasGA2_TC031072</name>
</gene>
<sequence length="190" mass="21982">MQITQADVKIKKIASVFGIIQGLAWTLMSLICMIYYSNDHLANLEPKSYHDYIGFFIYQLLLNNNEVVFTKQAFTDGVFFGFMLIYFFLDLAWIAVSVRVWLRHESKSIKAWSLVTLLICVWDFLTVVILGADYDNCLRFAKTSNSKLDFEFYCSTALLTVLVIAAKGFVLWFINLFLAWAMFKVSKEIK</sequence>
<keyword evidence="1" id="KW-0472">Membrane</keyword>
<keyword evidence="1" id="KW-0812">Transmembrane</keyword>
<proteinExistence type="predicted"/>